<name>A0A9X6NGS9_HYPEX</name>
<evidence type="ECO:0000313" key="2">
    <source>
        <dbReference type="EMBL" id="OWA53702.1"/>
    </source>
</evidence>
<reference evidence="3" key="1">
    <citation type="submission" date="2017-01" db="EMBL/GenBank/DDBJ databases">
        <title>Comparative genomics of anhydrobiosis in the tardigrade Hypsibius dujardini.</title>
        <authorList>
            <person name="Yoshida Y."/>
            <person name="Koutsovoulos G."/>
            <person name="Laetsch D."/>
            <person name="Stevens L."/>
            <person name="Kumar S."/>
            <person name="Horikawa D."/>
            <person name="Ishino K."/>
            <person name="Komine S."/>
            <person name="Tomita M."/>
            <person name="Blaxter M."/>
            <person name="Arakawa K."/>
        </authorList>
    </citation>
    <scope>NUCLEOTIDE SEQUENCE [LARGE SCALE GENOMIC DNA]</scope>
    <source>
        <strain evidence="3">Z151</strain>
    </source>
</reference>
<dbReference type="Gene3D" id="1.10.418.10">
    <property type="entry name" value="Calponin-like domain"/>
    <property type="match status" value="1"/>
</dbReference>
<comment type="caution">
    <text evidence="2">The sequence shown here is derived from an EMBL/GenBank/DDBJ whole genome shotgun (WGS) entry which is preliminary data.</text>
</comment>
<accession>A0A9X6NGS9</accession>
<organism evidence="2 3">
    <name type="scientific">Hypsibius exemplaris</name>
    <name type="common">Freshwater tardigrade</name>
    <dbReference type="NCBI Taxonomy" id="2072580"/>
    <lineage>
        <taxon>Eukaryota</taxon>
        <taxon>Metazoa</taxon>
        <taxon>Ecdysozoa</taxon>
        <taxon>Tardigrada</taxon>
        <taxon>Eutardigrada</taxon>
        <taxon>Parachela</taxon>
        <taxon>Hypsibioidea</taxon>
        <taxon>Hypsibiidae</taxon>
        <taxon>Hypsibius</taxon>
    </lineage>
</organism>
<evidence type="ECO:0000313" key="3">
    <source>
        <dbReference type="Proteomes" id="UP000192578"/>
    </source>
</evidence>
<dbReference type="InterPro" id="IPR036872">
    <property type="entry name" value="CH_dom_sf"/>
</dbReference>
<feature type="region of interest" description="Disordered" evidence="1">
    <location>
        <begin position="57"/>
        <end position="83"/>
    </location>
</feature>
<proteinExistence type="predicted"/>
<keyword evidence="3" id="KW-1185">Reference proteome</keyword>
<dbReference type="OrthoDB" id="10531167at2759"/>
<dbReference type="AlphaFoldDB" id="A0A9X6NGS9"/>
<dbReference type="Proteomes" id="UP000192578">
    <property type="component" value="Unassembled WGS sequence"/>
</dbReference>
<gene>
    <name evidence="2" type="ORF">BV898_18124</name>
</gene>
<evidence type="ECO:0000256" key="1">
    <source>
        <dbReference type="SAM" id="MobiDB-lite"/>
    </source>
</evidence>
<sequence>MQSGQTVLHNESELKSYLETAIVILAERAGHSRAGATPDILREAPPDTPDLVAKAEAAQPKIVQSSTAQTLTHEEGDEEDEGGQQDVLHEHGLTGPQPPELPAVFKRWTEVDLPYALTETNSLPILHGPSELVPIPGFREALIVTTDDFVTIPLVVDIWITHCASNVQLYRYTQPRNFACGLVVWSILHHYFPRDAQLSAFHAPQTRREYAEVWSQVDLILQKHGLTRVPVEVISAVMAHRQVGQAILLMTLYESLTNLKLPHPIPVLRDHCRRGRSGSHCNKRHYLQETKSNVARRPASFGQLLRKMFTTNQEMAFCRAHRRLQPPRVNRHFESRVDFGSGRDAELIKLERLVLRPAGERCYLFHADRQELIKKHREREKSSASGTPVLVLLQPPFFTADPLTKQPRVRVG</sequence>
<feature type="compositionally biased region" description="Polar residues" evidence="1">
    <location>
        <begin position="62"/>
        <end position="71"/>
    </location>
</feature>
<dbReference type="EMBL" id="MTYJ01000339">
    <property type="protein sequence ID" value="OWA53702.1"/>
    <property type="molecule type" value="Genomic_DNA"/>
</dbReference>
<protein>
    <submittedName>
        <fullName evidence="2">Uncharacterized protein</fullName>
    </submittedName>
</protein>